<dbReference type="InterPro" id="IPR000923">
    <property type="entry name" value="BlueCu_1"/>
</dbReference>
<dbReference type="InterPro" id="IPR008972">
    <property type="entry name" value="Cupredoxin"/>
</dbReference>
<organism evidence="6 7">
    <name type="scientific">Psychroflexus salarius</name>
    <dbReference type="NCBI Taxonomy" id="1155689"/>
    <lineage>
        <taxon>Bacteria</taxon>
        <taxon>Pseudomonadati</taxon>
        <taxon>Bacteroidota</taxon>
        <taxon>Flavobacteriia</taxon>
        <taxon>Flavobacteriales</taxon>
        <taxon>Flavobacteriaceae</taxon>
        <taxon>Psychroflexus</taxon>
    </lineage>
</organism>
<dbReference type="GO" id="GO:0005507">
    <property type="term" value="F:copper ion binding"/>
    <property type="evidence" value="ECO:0007669"/>
    <property type="project" value="InterPro"/>
</dbReference>
<evidence type="ECO:0000313" key="6">
    <source>
        <dbReference type="EMBL" id="SHE52817.1"/>
    </source>
</evidence>
<evidence type="ECO:0000256" key="1">
    <source>
        <dbReference type="ARBA" id="ARBA00022448"/>
    </source>
</evidence>
<dbReference type="PROSITE" id="PS00196">
    <property type="entry name" value="COPPER_BLUE"/>
    <property type="match status" value="1"/>
</dbReference>
<accession>A0A1M4U890</accession>
<dbReference type="InterPro" id="IPR014068">
    <property type="entry name" value="Azurin"/>
</dbReference>
<feature type="domain" description="Blue (type 1) copper" evidence="5">
    <location>
        <begin position="54"/>
        <end position="172"/>
    </location>
</feature>
<proteinExistence type="predicted"/>
<reference evidence="6 7" key="1">
    <citation type="submission" date="2016-11" db="EMBL/GenBank/DDBJ databases">
        <authorList>
            <person name="Jaros S."/>
            <person name="Januszkiewicz K."/>
            <person name="Wedrychowicz H."/>
        </authorList>
    </citation>
    <scope>NUCLEOTIDE SEQUENCE [LARGE SCALE GENOMIC DNA]</scope>
    <source>
        <strain evidence="6 7">DSM 25661</strain>
    </source>
</reference>
<dbReference type="CDD" id="cd13922">
    <property type="entry name" value="Azurin"/>
    <property type="match status" value="1"/>
</dbReference>
<keyword evidence="2" id="KW-0479">Metal-binding</keyword>
<dbReference type="PROSITE" id="PS51257">
    <property type="entry name" value="PROKAR_LIPOPROTEIN"/>
    <property type="match status" value="1"/>
</dbReference>
<dbReference type="STRING" id="1155689.SAMN05444278_102226"/>
<dbReference type="EMBL" id="FQTW01000002">
    <property type="protein sequence ID" value="SHE52817.1"/>
    <property type="molecule type" value="Genomic_DNA"/>
</dbReference>
<dbReference type="Pfam" id="PF00127">
    <property type="entry name" value="Copper-bind"/>
    <property type="match status" value="1"/>
</dbReference>
<dbReference type="Proteomes" id="UP000184462">
    <property type="component" value="Unassembled WGS sequence"/>
</dbReference>
<dbReference type="GO" id="GO:0009055">
    <property type="term" value="F:electron transfer activity"/>
    <property type="evidence" value="ECO:0007669"/>
    <property type="project" value="InterPro"/>
</dbReference>
<sequence length="172" mass="19134">MKMFKKISTLSFAILFAACGSNTEKKEEKEIKLNSTPKVEETKSAKEEGVTKVRLTGNDQMKYNLSEIRVNAGDKVELTLEHVGKMSVETMGHNFVLLAQGTNMQEFGAKAVEFKDNNYIPESTDNIIVHTKMLGGGEKTTITFDAPEKGEYDFICSFPGHLALMKGKFIVE</sequence>
<protein>
    <submittedName>
        <fullName evidence="6">Azurin</fullName>
    </submittedName>
</protein>
<dbReference type="RefSeq" id="WP_073192285.1">
    <property type="nucleotide sequence ID" value="NZ_FQTW01000002.1"/>
</dbReference>
<dbReference type="PANTHER" id="PTHR38439:SF2">
    <property type="entry name" value="OUTER MEMBRANE PROTEIN H.8"/>
    <property type="match status" value="1"/>
</dbReference>
<keyword evidence="4" id="KW-0186">Copper</keyword>
<dbReference type="NCBIfam" id="TIGR02695">
    <property type="entry name" value="azurin"/>
    <property type="match status" value="1"/>
</dbReference>
<dbReference type="SUPFAM" id="SSF49503">
    <property type="entry name" value="Cupredoxins"/>
    <property type="match status" value="1"/>
</dbReference>
<dbReference type="PANTHER" id="PTHR38439">
    <property type="entry name" value="AURACYANIN-B"/>
    <property type="match status" value="1"/>
</dbReference>
<keyword evidence="3" id="KW-0249">Electron transport</keyword>
<evidence type="ECO:0000256" key="4">
    <source>
        <dbReference type="ARBA" id="ARBA00023008"/>
    </source>
</evidence>
<dbReference type="AlphaFoldDB" id="A0A1M4U890"/>
<evidence type="ECO:0000256" key="2">
    <source>
        <dbReference type="ARBA" id="ARBA00022723"/>
    </source>
</evidence>
<gene>
    <name evidence="6" type="ORF">SAMN05444278_102226</name>
</gene>
<keyword evidence="1" id="KW-0813">Transport</keyword>
<dbReference type="InterPro" id="IPR028871">
    <property type="entry name" value="BlueCu_1_BS"/>
</dbReference>
<dbReference type="InterPro" id="IPR050845">
    <property type="entry name" value="Cu-binding_ET"/>
</dbReference>
<evidence type="ECO:0000313" key="7">
    <source>
        <dbReference type="Proteomes" id="UP000184462"/>
    </source>
</evidence>
<name>A0A1M4U890_9FLAO</name>
<evidence type="ECO:0000256" key="3">
    <source>
        <dbReference type="ARBA" id="ARBA00022982"/>
    </source>
</evidence>
<keyword evidence="7" id="KW-1185">Reference proteome</keyword>
<evidence type="ECO:0000259" key="5">
    <source>
        <dbReference type="Pfam" id="PF00127"/>
    </source>
</evidence>
<dbReference type="Gene3D" id="2.60.40.420">
    <property type="entry name" value="Cupredoxins - blue copper proteins"/>
    <property type="match status" value="1"/>
</dbReference>